<dbReference type="EMBL" id="JANPWB010000013">
    <property type="protein sequence ID" value="KAJ1109055.1"/>
    <property type="molecule type" value="Genomic_DNA"/>
</dbReference>
<sequence>MEVLGLMHVGVELADKEGDFSEELMHSGVNEHTLEPTNEERGGFPLVKLKSGGGEHILLHTGEGDCTLELGSETVEEVGDHLGWGMDGILEALPGDGRGKAITTAEPEGKQTVCSDGFRSTCIGFRNPRSNELWSDCRSEGLWSDGVRSDDLVSESVRSNNVLGSDTHLSDGLGPKIHKSSRHGSDCLRSDWFEPDLAESDSLGAEAVCFDSLRFNGFESGVLGSDRFWFDGLGLDSLRSSKHGSVGLDSDSGGSDDHMPDVLTSDGLTSSGLDFDGSTSDRCRYASPGPVRFEFGTAKSKHMKSNNCRSEGLEHDGLEFDILWSGSNEYDDLISKGGSDIPCFDDLNSKALWLWVLHSGGPGSNVFICEVVRLNGFVIKGIMPEEHRILSDTPETFPLVLVNAPGLLPGQQKKGRD</sequence>
<evidence type="ECO:0000256" key="1">
    <source>
        <dbReference type="SAM" id="MobiDB-lite"/>
    </source>
</evidence>
<evidence type="ECO:0000313" key="3">
    <source>
        <dbReference type="Proteomes" id="UP001066276"/>
    </source>
</evidence>
<accession>A0AAV7N8L1</accession>
<organism evidence="2 3">
    <name type="scientific">Pleurodeles waltl</name>
    <name type="common">Iberian ribbed newt</name>
    <dbReference type="NCBI Taxonomy" id="8319"/>
    <lineage>
        <taxon>Eukaryota</taxon>
        <taxon>Metazoa</taxon>
        <taxon>Chordata</taxon>
        <taxon>Craniata</taxon>
        <taxon>Vertebrata</taxon>
        <taxon>Euteleostomi</taxon>
        <taxon>Amphibia</taxon>
        <taxon>Batrachia</taxon>
        <taxon>Caudata</taxon>
        <taxon>Salamandroidea</taxon>
        <taxon>Salamandridae</taxon>
        <taxon>Pleurodelinae</taxon>
        <taxon>Pleurodeles</taxon>
    </lineage>
</organism>
<gene>
    <name evidence="2" type="ORF">NDU88_006424</name>
</gene>
<keyword evidence="3" id="KW-1185">Reference proteome</keyword>
<dbReference type="AlphaFoldDB" id="A0AAV7N8L1"/>
<evidence type="ECO:0000313" key="2">
    <source>
        <dbReference type="EMBL" id="KAJ1109055.1"/>
    </source>
</evidence>
<dbReference type="Proteomes" id="UP001066276">
    <property type="component" value="Chromosome 9"/>
</dbReference>
<name>A0AAV7N8L1_PLEWA</name>
<comment type="caution">
    <text evidence="2">The sequence shown here is derived from an EMBL/GenBank/DDBJ whole genome shotgun (WGS) entry which is preliminary data.</text>
</comment>
<feature type="region of interest" description="Disordered" evidence="1">
    <location>
        <begin position="244"/>
        <end position="263"/>
    </location>
</feature>
<feature type="compositionally biased region" description="Low complexity" evidence="1">
    <location>
        <begin position="244"/>
        <end position="253"/>
    </location>
</feature>
<protein>
    <submittedName>
        <fullName evidence="2">Uncharacterized protein</fullName>
    </submittedName>
</protein>
<proteinExistence type="predicted"/>
<reference evidence="2" key="1">
    <citation type="journal article" date="2022" name="bioRxiv">
        <title>Sequencing and chromosome-scale assembly of the giantPleurodeles waltlgenome.</title>
        <authorList>
            <person name="Brown T."/>
            <person name="Elewa A."/>
            <person name="Iarovenko S."/>
            <person name="Subramanian E."/>
            <person name="Araus A.J."/>
            <person name="Petzold A."/>
            <person name="Susuki M."/>
            <person name="Suzuki K.-i.T."/>
            <person name="Hayashi T."/>
            <person name="Toyoda A."/>
            <person name="Oliveira C."/>
            <person name="Osipova E."/>
            <person name="Leigh N.D."/>
            <person name="Simon A."/>
            <person name="Yun M.H."/>
        </authorList>
    </citation>
    <scope>NUCLEOTIDE SEQUENCE</scope>
    <source>
        <strain evidence="2">20211129_DDA</strain>
        <tissue evidence="2">Liver</tissue>
    </source>
</reference>